<dbReference type="GO" id="GO:0005737">
    <property type="term" value="C:cytoplasm"/>
    <property type="evidence" value="ECO:0007669"/>
    <property type="project" value="TreeGrafter"/>
</dbReference>
<dbReference type="EMBL" id="BMPI01000111">
    <property type="protein sequence ID" value="GGM87369.1"/>
    <property type="molecule type" value="Genomic_DNA"/>
</dbReference>
<accession>A0A917UEH3</accession>
<keyword evidence="3" id="KW-0732">Signal</keyword>
<name>A0A917UEH3_9ACTN</name>
<dbReference type="GO" id="GO:0005975">
    <property type="term" value="P:carbohydrate metabolic process"/>
    <property type="evidence" value="ECO:0007669"/>
    <property type="project" value="UniProtKB-ARBA"/>
</dbReference>
<dbReference type="RefSeq" id="WP_190257798.1">
    <property type="nucleotide sequence ID" value="NZ_BMPI01000111.1"/>
</dbReference>
<dbReference type="InterPro" id="IPR000408">
    <property type="entry name" value="Reg_chr_condens"/>
</dbReference>
<comment type="caution">
    <text evidence="5">The sequence shown here is derived from an EMBL/GenBank/DDBJ whole genome shotgun (WGS) entry which is preliminary data.</text>
</comment>
<dbReference type="Pfam" id="PF25390">
    <property type="entry name" value="WD40_RLD"/>
    <property type="match status" value="1"/>
</dbReference>
<dbReference type="PANTHER" id="PTHR45982:SF1">
    <property type="entry name" value="REGULATOR OF CHROMOSOME CONDENSATION"/>
    <property type="match status" value="1"/>
</dbReference>
<dbReference type="PANTHER" id="PTHR45982">
    <property type="entry name" value="REGULATOR OF CHROMOSOME CONDENSATION"/>
    <property type="match status" value="1"/>
</dbReference>
<dbReference type="PROSITE" id="PS00626">
    <property type="entry name" value="RCC1_2"/>
    <property type="match status" value="1"/>
</dbReference>
<proteinExistence type="predicted"/>
<keyword evidence="6" id="KW-1185">Reference proteome</keyword>
<dbReference type="SUPFAM" id="SSF50985">
    <property type="entry name" value="RCC1/BLIP-II"/>
    <property type="match status" value="2"/>
</dbReference>
<dbReference type="InterPro" id="IPR058923">
    <property type="entry name" value="RCC1-like_dom"/>
</dbReference>
<dbReference type="InterPro" id="IPR051553">
    <property type="entry name" value="Ran_GTPase-activating"/>
</dbReference>
<dbReference type="AlphaFoldDB" id="A0A917UEH3"/>
<dbReference type="GO" id="GO:0005085">
    <property type="term" value="F:guanyl-nucleotide exchange factor activity"/>
    <property type="evidence" value="ECO:0007669"/>
    <property type="project" value="TreeGrafter"/>
</dbReference>
<dbReference type="PROSITE" id="PS50012">
    <property type="entry name" value="RCC1_3"/>
    <property type="match status" value="6"/>
</dbReference>
<reference evidence="5" key="2">
    <citation type="submission" date="2020-09" db="EMBL/GenBank/DDBJ databases">
        <authorList>
            <person name="Sun Q."/>
            <person name="Ohkuma M."/>
        </authorList>
    </citation>
    <scope>NUCLEOTIDE SEQUENCE</scope>
    <source>
        <strain evidence="5">JCM 19831</strain>
    </source>
</reference>
<reference evidence="5" key="1">
    <citation type="journal article" date="2014" name="Int. J. Syst. Evol. Microbiol.">
        <title>Complete genome sequence of Corynebacterium casei LMG S-19264T (=DSM 44701T), isolated from a smear-ripened cheese.</title>
        <authorList>
            <consortium name="US DOE Joint Genome Institute (JGI-PGF)"/>
            <person name="Walter F."/>
            <person name="Albersmeier A."/>
            <person name="Kalinowski J."/>
            <person name="Ruckert C."/>
        </authorList>
    </citation>
    <scope>NUCLEOTIDE SEQUENCE</scope>
    <source>
        <strain evidence="5">JCM 19831</strain>
    </source>
</reference>
<protein>
    <recommendedName>
        <fullName evidence="4">RCC1-like domain-containing protein</fullName>
    </recommendedName>
</protein>
<sequence length="582" mass="58547">MRFTSVAACGALAAALIVTAPSPSVAAVDQELGVVSWGSGSYGTLGDGTTGDTSTPVGTVGIPDGVTKVSAGPLHSLALTDSGEVWAWGSNTDGQLGDGTRTQRNSPQRVDGLSGVVEVAAGDRFSLAVLADGTVRAWGANQFGQLGIAAGDDRLVPITVPGLTGVTSVAAGGAHSLALRVGGSVWAWGFNHYGQLGDGTFEDRSTPAQVKGITTARQIVAGGLTSTALLPDGRVQAWGFSEWGQIGPNTKEPLPVGISISNVVFIAGRDRHNVAVRGDGTVWAWGYNGNRQVADDPEFRQPVPRRVTGLPPGIVSAAAGRESSLALDSAGQVWAWGWVGGAPYEHHAVPVKVPGLSGATAISAGYWHYHALAPHGFSIGLTPATGTVLPGGSVGTQIRLTPANGYSGTAALHISGLPDGVSVFTTKNEISAAAPVAMALRATTGAQPGTYPITVTATDPGGVIPSQHAVYQLTVSAEGTFSIAFAEPFGTVSPGETASTELVLTPLGAFTGTARLQVLGLPSGISVTLSSRTIGANGPVTVDVHTAPDAPQGTFAVSVSASAGASTSTALYLITITGGTTS</sequence>
<organism evidence="5 6">
    <name type="scientific">Dactylosporangium sucinum</name>
    <dbReference type="NCBI Taxonomy" id="1424081"/>
    <lineage>
        <taxon>Bacteria</taxon>
        <taxon>Bacillati</taxon>
        <taxon>Actinomycetota</taxon>
        <taxon>Actinomycetes</taxon>
        <taxon>Micromonosporales</taxon>
        <taxon>Micromonosporaceae</taxon>
        <taxon>Dactylosporangium</taxon>
    </lineage>
</organism>
<evidence type="ECO:0000256" key="2">
    <source>
        <dbReference type="ARBA" id="ARBA00022737"/>
    </source>
</evidence>
<feature type="chain" id="PRO_5038078225" description="RCC1-like domain-containing protein" evidence="3">
    <location>
        <begin position="27"/>
        <end position="582"/>
    </location>
</feature>
<dbReference type="Proteomes" id="UP000642070">
    <property type="component" value="Unassembled WGS sequence"/>
</dbReference>
<gene>
    <name evidence="5" type="ORF">GCM10007977_106650</name>
</gene>
<evidence type="ECO:0000313" key="6">
    <source>
        <dbReference type="Proteomes" id="UP000642070"/>
    </source>
</evidence>
<feature type="signal peptide" evidence="3">
    <location>
        <begin position="1"/>
        <end position="26"/>
    </location>
</feature>
<evidence type="ECO:0000313" key="5">
    <source>
        <dbReference type="EMBL" id="GGM87369.1"/>
    </source>
</evidence>
<feature type="domain" description="RCC1-like" evidence="4">
    <location>
        <begin position="25"/>
        <end position="308"/>
    </location>
</feature>
<dbReference type="InterPro" id="IPR013783">
    <property type="entry name" value="Ig-like_fold"/>
</dbReference>
<dbReference type="PRINTS" id="PR00633">
    <property type="entry name" value="RCCNDNSATION"/>
</dbReference>
<dbReference type="InterPro" id="IPR009091">
    <property type="entry name" value="RCC1/BLIP-II"/>
</dbReference>
<evidence type="ECO:0000259" key="4">
    <source>
        <dbReference type="Pfam" id="PF25390"/>
    </source>
</evidence>
<evidence type="ECO:0000256" key="3">
    <source>
        <dbReference type="SAM" id="SignalP"/>
    </source>
</evidence>
<evidence type="ECO:0000256" key="1">
    <source>
        <dbReference type="ARBA" id="ARBA00022658"/>
    </source>
</evidence>
<keyword evidence="2" id="KW-0677">Repeat</keyword>
<dbReference type="Gene3D" id="2.60.40.10">
    <property type="entry name" value="Immunoglobulins"/>
    <property type="match status" value="1"/>
</dbReference>
<keyword evidence="1" id="KW-0344">Guanine-nucleotide releasing factor</keyword>
<dbReference type="Gene3D" id="2.130.10.30">
    <property type="entry name" value="Regulator of chromosome condensation 1/beta-lactamase-inhibitor protein II"/>
    <property type="match status" value="2"/>
</dbReference>